<evidence type="ECO:0000313" key="6">
    <source>
        <dbReference type="Proteomes" id="UP001237642"/>
    </source>
</evidence>
<keyword evidence="3" id="KW-0732">Signal</keyword>
<feature type="domain" description="Bifunctional inhibitor/plant lipid transfer protein/seed storage helical" evidence="4">
    <location>
        <begin position="32"/>
        <end position="100"/>
    </location>
</feature>
<proteinExistence type="predicted"/>
<accession>A0AAD8GZE4</accession>
<name>A0AAD8GZE4_9APIA</name>
<feature type="signal peptide" evidence="3">
    <location>
        <begin position="1"/>
        <end position="28"/>
    </location>
</feature>
<dbReference type="EMBL" id="JAUIZM010000011">
    <property type="protein sequence ID" value="KAK1357488.1"/>
    <property type="molecule type" value="Genomic_DNA"/>
</dbReference>
<gene>
    <name evidence="5" type="ORF">POM88_050744</name>
</gene>
<dbReference type="Proteomes" id="UP001237642">
    <property type="component" value="Unassembled WGS sequence"/>
</dbReference>
<feature type="chain" id="PRO_5042001394" description="Bifunctional inhibitor/plant lipid transfer protein/seed storage helical domain-containing protein" evidence="3">
    <location>
        <begin position="29"/>
        <end position="198"/>
    </location>
</feature>
<dbReference type="AlphaFoldDB" id="A0AAD8GZE4"/>
<dbReference type="GO" id="GO:0006869">
    <property type="term" value="P:lipid transport"/>
    <property type="evidence" value="ECO:0007669"/>
    <property type="project" value="InterPro"/>
</dbReference>
<dbReference type="GO" id="GO:0008289">
    <property type="term" value="F:lipid binding"/>
    <property type="evidence" value="ECO:0007669"/>
    <property type="project" value="UniProtKB-KW"/>
</dbReference>
<dbReference type="PANTHER" id="PTHR33214">
    <property type="entry name" value="BIFUNCTIONAL INHIBITOR/LIPID-TRANSFER PROTEIN/SEED STORAGE 2S ALBUMIN SUPERFAMILY PROTEIN"/>
    <property type="match status" value="1"/>
</dbReference>
<evidence type="ECO:0000259" key="4">
    <source>
        <dbReference type="SMART" id="SM00499"/>
    </source>
</evidence>
<dbReference type="InterPro" id="IPR033872">
    <property type="entry name" value="nsLTP2"/>
</dbReference>
<dbReference type="InterPro" id="IPR036312">
    <property type="entry name" value="Bifun_inhib/LTP/seed_sf"/>
</dbReference>
<feature type="domain" description="Bifunctional inhibitor/plant lipid transfer protein/seed storage helical" evidence="4">
    <location>
        <begin position="131"/>
        <end position="197"/>
    </location>
</feature>
<dbReference type="InterPro" id="IPR016140">
    <property type="entry name" value="Bifunc_inhib/LTP/seed_store"/>
</dbReference>
<evidence type="ECO:0000256" key="3">
    <source>
        <dbReference type="SAM" id="SignalP"/>
    </source>
</evidence>
<dbReference type="SMART" id="SM00499">
    <property type="entry name" value="AAI"/>
    <property type="match status" value="2"/>
</dbReference>
<evidence type="ECO:0000256" key="2">
    <source>
        <dbReference type="ARBA" id="ARBA00023121"/>
    </source>
</evidence>
<dbReference type="PANTHER" id="PTHR33214:SF69">
    <property type="entry name" value="BIFUNCTIONAL INHIBITOR_LIPID-TRANSFER PROTEIN_SEED STORAGE 2S ALBUMIN SUPERFAMILY PROTEIN"/>
    <property type="match status" value="1"/>
</dbReference>
<reference evidence="5" key="1">
    <citation type="submission" date="2023-02" db="EMBL/GenBank/DDBJ databases">
        <title>Genome of toxic invasive species Heracleum sosnowskyi carries increased number of genes despite the absence of recent whole-genome duplications.</title>
        <authorList>
            <person name="Schelkunov M."/>
            <person name="Shtratnikova V."/>
            <person name="Makarenko M."/>
            <person name="Klepikova A."/>
            <person name="Omelchenko D."/>
            <person name="Novikova G."/>
            <person name="Obukhova E."/>
            <person name="Bogdanov V."/>
            <person name="Penin A."/>
            <person name="Logacheva M."/>
        </authorList>
    </citation>
    <scope>NUCLEOTIDE SEQUENCE</scope>
    <source>
        <strain evidence="5">Hsosn_3</strain>
        <tissue evidence="5">Leaf</tissue>
    </source>
</reference>
<keyword evidence="1" id="KW-0813">Transport</keyword>
<dbReference type="CDD" id="cd01959">
    <property type="entry name" value="nsLTP2"/>
    <property type="match status" value="1"/>
</dbReference>
<evidence type="ECO:0000256" key="1">
    <source>
        <dbReference type="ARBA" id="ARBA00022448"/>
    </source>
</evidence>
<organism evidence="5 6">
    <name type="scientific">Heracleum sosnowskyi</name>
    <dbReference type="NCBI Taxonomy" id="360622"/>
    <lineage>
        <taxon>Eukaryota</taxon>
        <taxon>Viridiplantae</taxon>
        <taxon>Streptophyta</taxon>
        <taxon>Embryophyta</taxon>
        <taxon>Tracheophyta</taxon>
        <taxon>Spermatophyta</taxon>
        <taxon>Magnoliopsida</taxon>
        <taxon>eudicotyledons</taxon>
        <taxon>Gunneridae</taxon>
        <taxon>Pentapetalae</taxon>
        <taxon>asterids</taxon>
        <taxon>campanulids</taxon>
        <taxon>Apiales</taxon>
        <taxon>Apiaceae</taxon>
        <taxon>Apioideae</taxon>
        <taxon>apioid superclade</taxon>
        <taxon>Tordylieae</taxon>
        <taxon>Tordyliinae</taxon>
        <taxon>Heracleum</taxon>
    </lineage>
</organism>
<comment type="caution">
    <text evidence="5">The sequence shown here is derived from an EMBL/GenBank/DDBJ whole genome shotgun (WGS) entry which is preliminary data.</text>
</comment>
<evidence type="ECO:0000313" key="5">
    <source>
        <dbReference type="EMBL" id="KAK1357488.1"/>
    </source>
</evidence>
<dbReference type="SUPFAM" id="SSF47699">
    <property type="entry name" value="Bifunctional inhibitor/lipid-transfer protein/seed storage 2S albumin"/>
    <property type="match status" value="2"/>
</dbReference>
<keyword evidence="2" id="KW-0446">Lipid-binding</keyword>
<protein>
    <recommendedName>
        <fullName evidence="4">Bifunctional inhibitor/plant lipid transfer protein/seed storage helical domain-containing protein</fullName>
    </recommendedName>
</protein>
<reference evidence="5" key="2">
    <citation type="submission" date="2023-05" db="EMBL/GenBank/DDBJ databases">
        <authorList>
            <person name="Schelkunov M.I."/>
        </authorList>
    </citation>
    <scope>NUCLEOTIDE SEQUENCE</scope>
    <source>
        <strain evidence="5">Hsosn_3</strain>
        <tissue evidence="5">Leaf</tissue>
    </source>
</reference>
<sequence>MECRVAAMNVITLVLLVTATTMVPVAIAGVVCTITELAPCTGDFASPQAPSPACCVKVKSQQTCFCQYAEDPVSTISGFCCSPEFKKIATACDVPLPQSFSHLWTYISQNYHTLQVKIFTGQADTAMAVDCNILLLAPCLPVIQDPSLQPTAECCTNLVAQQPCLCDYVKDPRFKPYFDSPGAKKLEAACGIQPPKCS</sequence>
<keyword evidence="6" id="KW-1185">Reference proteome</keyword>
<dbReference type="Gene3D" id="1.10.110.10">
    <property type="entry name" value="Plant lipid-transfer and hydrophobic proteins"/>
    <property type="match status" value="2"/>
</dbReference>